<dbReference type="RefSeq" id="WP_135502926.1">
    <property type="nucleotide sequence ID" value="NZ_JACHHE010000007.1"/>
</dbReference>
<dbReference type="AlphaFoldDB" id="A0A7W8CW85"/>
<keyword evidence="1" id="KW-0687">Ribonucleoprotein</keyword>
<accession>A0A7W8CW85</accession>
<keyword evidence="2" id="KW-1185">Reference proteome</keyword>
<dbReference type="OrthoDB" id="1644422at2"/>
<evidence type="ECO:0000313" key="1">
    <source>
        <dbReference type="EMBL" id="MBB5181160.1"/>
    </source>
</evidence>
<dbReference type="GO" id="GO:0005840">
    <property type="term" value="C:ribosome"/>
    <property type="evidence" value="ECO:0007669"/>
    <property type="project" value="UniProtKB-KW"/>
</dbReference>
<evidence type="ECO:0000313" key="2">
    <source>
        <dbReference type="Proteomes" id="UP000525923"/>
    </source>
</evidence>
<organism evidence="1 2">
    <name type="scientific">Planococcus koreensis</name>
    <dbReference type="NCBI Taxonomy" id="112331"/>
    <lineage>
        <taxon>Bacteria</taxon>
        <taxon>Bacillati</taxon>
        <taxon>Bacillota</taxon>
        <taxon>Bacilli</taxon>
        <taxon>Bacillales</taxon>
        <taxon>Caryophanaceae</taxon>
        <taxon>Planococcus</taxon>
    </lineage>
</organism>
<comment type="caution">
    <text evidence="1">The sequence shown here is derived from an EMBL/GenBank/DDBJ whole genome shotgun (WGS) entry which is preliminary data.</text>
</comment>
<reference evidence="1 2" key="1">
    <citation type="submission" date="2020-08" db="EMBL/GenBank/DDBJ databases">
        <title>Genomic Encyclopedia of Type Strains, Phase IV (KMG-IV): sequencing the most valuable type-strain genomes for metagenomic binning, comparative biology and taxonomic classification.</title>
        <authorList>
            <person name="Goeker M."/>
        </authorList>
    </citation>
    <scope>NUCLEOTIDE SEQUENCE [LARGE SCALE GENOMIC DNA]</scope>
    <source>
        <strain evidence="1 2">DSM 15895</strain>
    </source>
</reference>
<dbReference type="EMBL" id="JACHHE010000007">
    <property type="protein sequence ID" value="MBB5181160.1"/>
    <property type="molecule type" value="Genomic_DNA"/>
</dbReference>
<keyword evidence="1" id="KW-0689">Ribosomal protein</keyword>
<proteinExistence type="predicted"/>
<protein>
    <submittedName>
        <fullName evidence="1">Ribosomal protein L37AE/L43A</fullName>
    </submittedName>
</protein>
<name>A0A7W8CW85_9BACL</name>
<sequence length="66" mass="7286">MRQCPECRGAMAEDLKVTIKGAMYGLKITRKKRGLFNNATAEPKAAVCSNCGAVAFYVENPDDFRE</sequence>
<dbReference type="Proteomes" id="UP000525923">
    <property type="component" value="Unassembled WGS sequence"/>
</dbReference>
<gene>
    <name evidence="1" type="ORF">HNQ44_002625</name>
</gene>